<evidence type="ECO:0000313" key="1">
    <source>
        <dbReference type="EMBL" id="MCM2679546.1"/>
    </source>
</evidence>
<dbReference type="InterPro" id="IPR027417">
    <property type="entry name" value="P-loop_NTPase"/>
</dbReference>
<comment type="caution">
    <text evidence="1">The sequence shown here is derived from an EMBL/GenBank/DDBJ whole genome shotgun (WGS) entry which is preliminary data.</text>
</comment>
<accession>A0AA41W6I8</accession>
<gene>
    <name evidence="1" type="ORF">NAF29_07680</name>
</gene>
<keyword evidence="2" id="KW-1185">Reference proteome</keyword>
<proteinExistence type="predicted"/>
<dbReference type="PANTHER" id="PTHR32309:SF13">
    <property type="entry name" value="FERRIC ENTEROBACTIN TRANSPORT PROTEIN FEPE"/>
    <property type="match status" value="1"/>
</dbReference>
<protein>
    <submittedName>
        <fullName evidence="1">Uncharacterized protein</fullName>
    </submittedName>
</protein>
<organism evidence="1 2">
    <name type="scientific">Echinimonas agarilytica</name>
    <dbReference type="NCBI Taxonomy" id="1215918"/>
    <lineage>
        <taxon>Bacteria</taxon>
        <taxon>Pseudomonadati</taxon>
        <taxon>Pseudomonadota</taxon>
        <taxon>Gammaproteobacteria</taxon>
        <taxon>Alteromonadales</taxon>
        <taxon>Echinimonadaceae</taxon>
        <taxon>Echinimonas</taxon>
    </lineage>
</organism>
<dbReference type="InterPro" id="IPR050445">
    <property type="entry name" value="Bact_polysacc_biosynth/exp"/>
</dbReference>
<dbReference type="SUPFAM" id="SSF52540">
    <property type="entry name" value="P-loop containing nucleoside triphosphate hydrolases"/>
    <property type="match status" value="1"/>
</dbReference>
<reference evidence="1 2" key="1">
    <citation type="journal article" date="2013" name="Antonie Van Leeuwenhoek">
        <title>Echinimonas agarilytica gen. nov., sp. nov., a new gammaproteobacterium isolated from the sea urchin Strongylocentrotus intermedius.</title>
        <authorList>
            <person name="Nedashkovskaya O.I."/>
            <person name="Stenkova A.M."/>
            <person name="Zhukova N.V."/>
            <person name="Van Trappen S."/>
            <person name="Lee J.S."/>
            <person name="Kim S.B."/>
        </authorList>
    </citation>
    <scope>NUCLEOTIDE SEQUENCE [LARGE SCALE GENOMIC DNA]</scope>
    <source>
        <strain evidence="1 2">KMM 6351</strain>
    </source>
</reference>
<dbReference type="Proteomes" id="UP001165393">
    <property type="component" value="Unassembled WGS sequence"/>
</dbReference>
<evidence type="ECO:0000313" key="2">
    <source>
        <dbReference type="Proteomes" id="UP001165393"/>
    </source>
</evidence>
<dbReference type="PANTHER" id="PTHR32309">
    <property type="entry name" value="TYROSINE-PROTEIN KINASE"/>
    <property type="match status" value="1"/>
</dbReference>
<dbReference type="GO" id="GO:0005886">
    <property type="term" value="C:plasma membrane"/>
    <property type="evidence" value="ECO:0007669"/>
    <property type="project" value="TreeGrafter"/>
</dbReference>
<sequence length="254" mass="28453">MIFPSNYQELERIYQRLQLSSSSCIAVTSAMPGEGVSLLVDALANRALKAHKKVLVVDFNLFHPRDVAPVQSGSEEHILQWRKGVPHSANTNRKAQLGCSDKLTDSSVLEPKGQMTIMPTPMDKESIVALREPGALEACIQQWKKDYQLIIFDCAAVNLNNRGNLPASRVVAASDGVIMCYMAGITAAIHLRQAHEELQREEALLLGVVINDQYNPLLKQELLRKLRKWSAKLPRLNAWLHRKIQNSQLLSIRT</sequence>
<name>A0AA41W6I8_9GAMM</name>
<dbReference type="Gene3D" id="3.40.50.300">
    <property type="entry name" value="P-loop containing nucleotide triphosphate hydrolases"/>
    <property type="match status" value="1"/>
</dbReference>
<dbReference type="AlphaFoldDB" id="A0AA41W6I8"/>
<dbReference type="RefSeq" id="WP_251260994.1">
    <property type="nucleotide sequence ID" value="NZ_JAMQGP010000003.1"/>
</dbReference>
<dbReference type="EMBL" id="JAMQGP010000003">
    <property type="protein sequence ID" value="MCM2679546.1"/>
    <property type="molecule type" value="Genomic_DNA"/>
</dbReference>
<dbReference type="GO" id="GO:0004713">
    <property type="term" value="F:protein tyrosine kinase activity"/>
    <property type="evidence" value="ECO:0007669"/>
    <property type="project" value="TreeGrafter"/>
</dbReference>